<dbReference type="RefSeq" id="WP_005651344.1">
    <property type="nucleotide sequence ID" value="NZ_CP015231.1"/>
</dbReference>
<dbReference type="AlphaFoldDB" id="A0A1B1A9H1"/>
<gene>
    <name evidence="1" type="ORF">K529_020800</name>
</gene>
<dbReference type="GeneID" id="28252329"/>
<keyword evidence="1" id="KW-0614">Plasmid</keyword>
<proteinExistence type="predicted"/>
<dbReference type="EMBL" id="CP015231">
    <property type="protein sequence ID" value="ANP43199.1"/>
    <property type="molecule type" value="Genomic_DNA"/>
</dbReference>
<protein>
    <submittedName>
        <fullName evidence="1">Uncharacterized protein</fullName>
    </submittedName>
</protein>
<evidence type="ECO:0000313" key="2">
    <source>
        <dbReference type="Proteomes" id="UP000013243"/>
    </source>
</evidence>
<sequence>MTKDTPMTNLISAPIAQAQVEADKTAAVAALAVLEDAWSYYTPEAPVATREVEAQDGVIAYYEAA</sequence>
<accession>A0A1B1A9H1</accession>
<organism evidence="1 2">
    <name type="scientific">Tritonibacter mobilis F1926</name>
    <dbReference type="NCBI Taxonomy" id="1265309"/>
    <lineage>
        <taxon>Bacteria</taxon>
        <taxon>Pseudomonadati</taxon>
        <taxon>Pseudomonadota</taxon>
        <taxon>Alphaproteobacteria</taxon>
        <taxon>Rhodobacterales</taxon>
        <taxon>Paracoccaceae</taxon>
        <taxon>Tritonibacter</taxon>
    </lineage>
</organism>
<dbReference type="Proteomes" id="UP000013243">
    <property type="component" value="Plasmid unnamed1"/>
</dbReference>
<evidence type="ECO:0000313" key="1">
    <source>
        <dbReference type="EMBL" id="ANP43199.1"/>
    </source>
</evidence>
<name>A0A1B1A9H1_9RHOB</name>
<dbReference type="KEGG" id="rmb:K529_020800"/>
<reference evidence="1 2" key="1">
    <citation type="journal article" date="2016" name="ISME J.">
        <title>Global occurrence and heterogeneity of the Roseobacter-clade species Ruegeria mobilis.</title>
        <authorList>
            <person name="Sonnenschein E."/>
            <person name="Gram L."/>
        </authorList>
    </citation>
    <scope>NUCLEOTIDE SEQUENCE [LARGE SCALE GENOMIC DNA]</scope>
    <source>
        <strain evidence="1 2">F1926</strain>
        <plasmid evidence="1 2">unnamed1</plasmid>
    </source>
</reference>
<geneLocation type="plasmid" evidence="1 2">
    <name>unnamed1</name>
</geneLocation>